<evidence type="ECO:0000256" key="2">
    <source>
        <dbReference type="ARBA" id="ARBA00022475"/>
    </source>
</evidence>
<feature type="transmembrane region" description="Helical" evidence="8">
    <location>
        <begin position="157"/>
        <end position="175"/>
    </location>
</feature>
<evidence type="ECO:0000256" key="1">
    <source>
        <dbReference type="ARBA" id="ARBA00004651"/>
    </source>
</evidence>
<feature type="transmembrane region" description="Helical" evidence="8">
    <location>
        <begin position="30"/>
        <end position="60"/>
    </location>
</feature>
<keyword evidence="6" id="KW-0807">Transducer</keyword>
<feature type="transmembrane region" description="Helical" evidence="8">
    <location>
        <begin position="181"/>
        <end position="207"/>
    </location>
</feature>
<evidence type="ECO:0000313" key="10">
    <source>
        <dbReference type="EMBL" id="CAH3171195.1"/>
    </source>
</evidence>
<evidence type="ECO:0000256" key="4">
    <source>
        <dbReference type="ARBA" id="ARBA00022989"/>
    </source>
</evidence>
<feature type="transmembrane region" description="Helical" evidence="8">
    <location>
        <begin position="274"/>
        <end position="296"/>
    </location>
</feature>
<dbReference type="Gene3D" id="1.20.1070.10">
    <property type="entry name" value="Rhodopsin 7-helix transmembrane proteins"/>
    <property type="match status" value="1"/>
</dbReference>
<feature type="domain" description="G-protein coupled receptors family 1 profile" evidence="9">
    <location>
        <begin position="51"/>
        <end position="294"/>
    </location>
</feature>
<keyword evidence="3 6" id="KW-0812">Transmembrane</keyword>
<dbReference type="PRINTS" id="PR00237">
    <property type="entry name" value="GPCRRHODOPSN"/>
</dbReference>
<dbReference type="Pfam" id="PF00001">
    <property type="entry name" value="7tm_1"/>
    <property type="match status" value="2"/>
</dbReference>
<feature type="compositionally biased region" description="Low complexity" evidence="7">
    <location>
        <begin position="347"/>
        <end position="362"/>
    </location>
</feature>
<dbReference type="InterPro" id="IPR017452">
    <property type="entry name" value="GPCR_Rhodpsn_7TM"/>
</dbReference>
<keyword evidence="2" id="KW-1003">Cell membrane</keyword>
<keyword evidence="4 8" id="KW-1133">Transmembrane helix</keyword>
<evidence type="ECO:0000256" key="5">
    <source>
        <dbReference type="ARBA" id="ARBA00023136"/>
    </source>
</evidence>
<comment type="subcellular location">
    <subcellularLocation>
        <location evidence="1">Cell membrane</location>
        <topology evidence="1">Multi-pass membrane protein</topology>
    </subcellularLocation>
</comment>
<organism evidence="10 11">
    <name type="scientific">Porites lobata</name>
    <dbReference type="NCBI Taxonomy" id="104759"/>
    <lineage>
        <taxon>Eukaryota</taxon>
        <taxon>Metazoa</taxon>
        <taxon>Cnidaria</taxon>
        <taxon>Anthozoa</taxon>
        <taxon>Hexacorallia</taxon>
        <taxon>Scleractinia</taxon>
        <taxon>Fungiina</taxon>
        <taxon>Poritidae</taxon>
        <taxon>Porites</taxon>
    </lineage>
</organism>
<comment type="caution">
    <text evidence="10">The sequence shown here is derived from an EMBL/GenBank/DDBJ whole genome shotgun (WGS) entry which is preliminary data.</text>
</comment>
<evidence type="ECO:0000256" key="3">
    <source>
        <dbReference type="ARBA" id="ARBA00022692"/>
    </source>
</evidence>
<feature type="transmembrane region" description="Helical" evidence="8">
    <location>
        <begin position="116"/>
        <end position="137"/>
    </location>
</feature>
<sequence length="362" mass="40849">MATENPRIEVEAFANSCRFMTDSVEDPEYLYIHNLICSVLNCLFILPGICGNVLVILAVWKTPSLQTASNALLLSLAASDLAVGSLAQPAFSAWRISQIAGNVSVHCVAGLVSESFGWLLAGVSLFTITAISCERFLAVHLHLRYNEVVTRRGIAKVALSFWLIWIIITVLRFFVVSRKVLRIIAVNFLVITSVIMFMAYTMIYKLVRRHQMQIRQQCFTQTPGDNSKTIDMVRYKRSTITMLYILGFFLLCYFPFLVVMLVEVAKGETLLTKAAYLYTVTSIFINSALNPLIYCWRMMEIRMAIRKIINFPKVTSIQPEKSFIFSKRPPSIELQTIQPSLVSDNPGFNSSSGSFNFTEKDP</sequence>
<dbReference type="PROSITE" id="PS00237">
    <property type="entry name" value="G_PROTEIN_RECEP_F1_1"/>
    <property type="match status" value="1"/>
</dbReference>
<keyword evidence="11" id="KW-1185">Reference proteome</keyword>
<dbReference type="Proteomes" id="UP001159405">
    <property type="component" value="Unassembled WGS sequence"/>
</dbReference>
<feature type="region of interest" description="Disordered" evidence="7">
    <location>
        <begin position="343"/>
        <end position="362"/>
    </location>
</feature>
<evidence type="ECO:0000256" key="7">
    <source>
        <dbReference type="SAM" id="MobiDB-lite"/>
    </source>
</evidence>
<gene>
    <name evidence="10" type="ORF">PLOB_00011727</name>
</gene>
<comment type="similarity">
    <text evidence="6">Belongs to the G-protein coupled receptor 1 family.</text>
</comment>
<dbReference type="PANTHER" id="PTHR22750">
    <property type="entry name" value="G-PROTEIN COUPLED RECEPTOR"/>
    <property type="match status" value="1"/>
</dbReference>
<evidence type="ECO:0000259" key="9">
    <source>
        <dbReference type="PROSITE" id="PS50262"/>
    </source>
</evidence>
<evidence type="ECO:0000313" key="11">
    <source>
        <dbReference type="Proteomes" id="UP001159405"/>
    </source>
</evidence>
<dbReference type="PROSITE" id="PS50262">
    <property type="entry name" value="G_PROTEIN_RECEP_F1_2"/>
    <property type="match status" value="1"/>
</dbReference>
<evidence type="ECO:0000256" key="6">
    <source>
        <dbReference type="RuleBase" id="RU000688"/>
    </source>
</evidence>
<name>A0ABN8QZF6_9CNID</name>
<protein>
    <recommendedName>
        <fullName evidence="9">G-protein coupled receptors family 1 profile domain-containing protein</fullName>
    </recommendedName>
</protein>
<keyword evidence="5 8" id="KW-0472">Membrane</keyword>
<reference evidence="10 11" key="1">
    <citation type="submission" date="2022-05" db="EMBL/GenBank/DDBJ databases">
        <authorList>
            <consortium name="Genoscope - CEA"/>
            <person name="William W."/>
        </authorList>
    </citation>
    <scope>NUCLEOTIDE SEQUENCE [LARGE SCALE GENOMIC DNA]</scope>
</reference>
<keyword evidence="6" id="KW-0297">G-protein coupled receptor</keyword>
<accession>A0ABN8QZF6</accession>
<evidence type="ECO:0000256" key="8">
    <source>
        <dbReference type="SAM" id="Phobius"/>
    </source>
</evidence>
<proteinExistence type="inferred from homology"/>
<feature type="transmembrane region" description="Helical" evidence="8">
    <location>
        <begin position="242"/>
        <end position="262"/>
    </location>
</feature>
<dbReference type="InterPro" id="IPR000276">
    <property type="entry name" value="GPCR_Rhodpsn"/>
</dbReference>
<dbReference type="EMBL" id="CALNXK010000162">
    <property type="protein sequence ID" value="CAH3171195.1"/>
    <property type="molecule type" value="Genomic_DNA"/>
</dbReference>
<dbReference type="CDD" id="cd00637">
    <property type="entry name" value="7tm_classA_rhodopsin-like"/>
    <property type="match status" value="1"/>
</dbReference>
<keyword evidence="6" id="KW-0675">Receptor</keyword>
<dbReference type="SUPFAM" id="SSF81321">
    <property type="entry name" value="Family A G protein-coupled receptor-like"/>
    <property type="match status" value="1"/>
</dbReference>